<gene>
    <name evidence="3" type="ORF">XA1314C_26250</name>
</gene>
<sequence>MAGDRVMTDVLRTMVCCSLLLMLAGCSRPDAPAAETPRAVKLERFGSGRDGWLQVPAVARQQQRAELAFESGGRIAAVLVDVGDRVQKGQVLARLDAEPLQLRQQQADANLRAAMAQSGERQLQLRQQHAMFDDGASSAATLTTARAAADAATAQLQVAKADLALARRASRLGELRAPFDGAVVARLQQPQADVGAGQGVLQLEGQAHLQLLANLPPVAAAGLTPGQTVQATLTDEPAVPLTLRLRSLSSRLDNGATALAILEVVRAAHTMRSGDSVLLQLPAQVASTPSVPLSAVLPRLNRQRASVFVYQPAQRIVRERAVELGSIVGGRIQVRRGLQAGDQVVSAGVGFLIDGQPVAPLQMQTQLSGGQAP</sequence>
<accession>A0AAN2JFV1</accession>
<dbReference type="GO" id="GO:0015562">
    <property type="term" value="F:efflux transmembrane transporter activity"/>
    <property type="evidence" value="ECO:0007669"/>
    <property type="project" value="TreeGrafter"/>
</dbReference>
<proteinExistence type="inferred from homology"/>
<feature type="chain" id="PRO_5042793565" description="Efflux RND transporter periplasmic adaptor subunit" evidence="2">
    <location>
        <begin position="34"/>
        <end position="373"/>
    </location>
</feature>
<feature type="signal peptide" evidence="2">
    <location>
        <begin position="1"/>
        <end position="33"/>
    </location>
</feature>
<dbReference type="Gene3D" id="1.10.287.470">
    <property type="entry name" value="Helix hairpin bin"/>
    <property type="match status" value="1"/>
</dbReference>
<dbReference type="NCBIfam" id="TIGR01730">
    <property type="entry name" value="RND_mfp"/>
    <property type="match status" value="1"/>
</dbReference>
<dbReference type="PANTHER" id="PTHR30469:SF15">
    <property type="entry name" value="HLYD FAMILY OF SECRETION PROTEINS"/>
    <property type="match status" value="1"/>
</dbReference>
<organism evidence="3 4">
    <name type="scientific">Xanthomonas arboricola</name>
    <dbReference type="NCBI Taxonomy" id="56448"/>
    <lineage>
        <taxon>Bacteria</taxon>
        <taxon>Pseudomonadati</taxon>
        <taxon>Pseudomonadota</taxon>
        <taxon>Gammaproteobacteria</taxon>
        <taxon>Lysobacterales</taxon>
        <taxon>Lysobacteraceae</taxon>
        <taxon>Xanthomonas</taxon>
    </lineage>
</organism>
<dbReference type="Gene3D" id="2.40.30.170">
    <property type="match status" value="1"/>
</dbReference>
<evidence type="ECO:0000313" key="3">
    <source>
        <dbReference type="EMBL" id="CAE6790892.1"/>
    </source>
</evidence>
<dbReference type="EMBL" id="HG992337">
    <property type="protein sequence ID" value="CAE6790892.1"/>
    <property type="molecule type" value="Genomic_DNA"/>
</dbReference>
<evidence type="ECO:0008006" key="5">
    <source>
        <dbReference type="Google" id="ProtNLM"/>
    </source>
</evidence>
<protein>
    <recommendedName>
        <fullName evidence="5">Efflux RND transporter periplasmic adaptor subunit</fullName>
    </recommendedName>
</protein>
<dbReference type="PANTHER" id="PTHR30469">
    <property type="entry name" value="MULTIDRUG RESISTANCE PROTEIN MDTA"/>
    <property type="match status" value="1"/>
</dbReference>
<name>A0AAN2JFV1_9XANT</name>
<dbReference type="InterPro" id="IPR006143">
    <property type="entry name" value="RND_pump_MFP"/>
</dbReference>
<dbReference type="SUPFAM" id="SSF111369">
    <property type="entry name" value="HlyD-like secretion proteins"/>
    <property type="match status" value="1"/>
</dbReference>
<evidence type="ECO:0000256" key="1">
    <source>
        <dbReference type="ARBA" id="ARBA00009477"/>
    </source>
</evidence>
<keyword evidence="2" id="KW-0732">Signal</keyword>
<dbReference type="AlphaFoldDB" id="A0AAN2JFV1"/>
<dbReference type="EMBL" id="HG992337">
    <property type="protein sequence ID" value="CAE6790872.1"/>
    <property type="molecule type" value="Genomic_DNA"/>
</dbReference>
<dbReference type="Gene3D" id="2.40.50.100">
    <property type="match status" value="1"/>
</dbReference>
<dbReference type="Gene3D" id="2.40.420.20">
    <property type="match status" value="1"/>
</dbReference>
<comment type="similarity">
    <text evidence="1">Belongs to the membrane fusion protein (MFP) (TC 8.A.1) family.</text>
</comment>
<evidence type="ECO:0000313" key="4">
    <source>
        <dbReference type="Proteomes" id="UP000835242"/>
    </source>
</evidence>
<dbReference type="PROSITE" id="PS51257">
    <property type="entry name" value="PROKAR_LIPOPROTEIN"/>
    <property type="match status" value="1"/>
</dbReference>
<evidence type="ECO:0000256" key="2">
    <source>
        <dbReference type="SAM" id="SignalP"/>
    </source>
</evidence>
<dbReference type="Proteomes" id="UP000835242">
    <property type="component" value="Chromosome"/>
</dbReference>
<dbReference type="GO" id="GO:1990281">
    <property type="term" value="C:efflux pump complex"/>
    <property type="evidence" value="ECO:0007669"/>
    <property type="project" value="TreeGrafter"/>
</dbReference>
<reference evidence="3 4" key="1">
    <citation type="submission" date="2021-02" db="EMBL/GenBank/DDBJ databases">
        <authorList>
            <person name="Pothier F. J."/>
        </authorList>
    </citation>
    <scope>NUCLEOTIDE SEQUENCE [LARGE SCALE GENOMIC DNA]</scope>
    <source>
        <strain evidence="3 4">1314c</strain>
    </source>
</reference>